<dbReference type="Proteomes" id="UP000193240">
    <property type="component" value="Unassembled WGS sequence"/>
</dbReference>
<dbReference type="EMBL" id="KZ107854">
    <property type="protein sequence ID" value="OSS45485.1"/>
    <property type="molecule type" value="Genomic_DNA"/>
</dbReference>
<feature type="transmembrane region" description="Helical" evidence="2">
    <location>
        <begin position="184"/>
        <end position="206"/>
    </location>
</feature>
<proteinExistence type="predicted"/>
<feature type="transmembrane region" description="Helical" evidence="2">
    <location>
        <begin position="213"/>
        <end position="234"/>
    </location>
</feature>
<evidence type="ECO:0000256" key="1">
    <source>
        <dbReference type="SAM" id="MobiDB-lite"/>
    </source>
</evidence>
<keyword evidence="2" id="KW-0472">Membrane</keyword>
<evidence type="ECO:0000256" key="2">
    <source>
        <dbReference type="SAM" id="Phobius"/>
    </source>
</evidence>
<sequence length="239" mass="25469">MSTTASTPQAGTGNANGIQLEMNNPQDNTGTLPPIIQVRVVHAGPRQQYRCHLLAIEALNQGEDLMAKLCRMLQADSGRISRSITACEDAFLMRHDSVWIVTISLLSSSAVAQLEEQTGNPTVYIEHSECNKPLTDAFHRPMQLRSASSFVLDHLKGIVGGDQLPWTVPRQALCLGKSFNGKAAFLWSCVALVSSAGAGVGVGLAIRDLRLGFAVGTGMLAVLAALQGALYWQISAATV</sequence>
<organism evidence="3 4">
    <name type="scientific">Epicoccum nigrum</name>
    <name type="common">Soil fungus</name>
    <name type="synonym">Epicoccum purpurascens</name>
    <dbReference type="NCBI Taxonomy" id="105696"/>
    <lineage>
        <taxon>Eukaryota</taxon>
        <taxon>Fungi</taxon>
        <taxon>Dikarya</taxon>
        <taxon>Ascomycota</taxon>
        <taxon>Pezizomycotina</taxon>
        <taxon>Dothideomycetes</taxon>
        <taxon>Pleosporomycetidae</taxon>
        <taxon>Pleosporales</taxon>
        <taxon>Pleosporineae</taxon>
        <taxon>Didymellaceae</taxon>
        <taxon>Epicoccum</taxon>
    </lineage>
</organism>
<keyword evidence="2" id="KW-1133">Transmembrane helix</keyword>
<dbReference type="AlphaFoldDB" id="A0A1Y2LNW5"/>
<name>A0A1Y2LNW5_EPING</name>
<keyword evidence="4" id="KW-1185">Reference proteome</keyword>
<protein>
    <submittedName>
        <fullName evidence="3">Uncharacterized protein</fullName>
    </submittedName>
</protein>
<gene>
    <name evidence="3" type="ORF">B5807_10134</name>
</gene>
<keyword evidence="2" id="KW-0812">Transmembrane</keyword>
<evidence type="ECO:0000313" key="4">
    <source>
        <dbReference type="Proteomes" id="UP000193240"/>
    </source>
</evidence>
<evidence type="ECO:0000313" key="3">
    <source>
        <dbReference type="EMBL" id="OSS45485.1"/>
    </source>
</evidence>
<feature type="region of interest" description="Disordered" evidence="1">
    <location>
        <begin position="1"/>
        <end position="28"/>
    </location>
</feature>
<reference evidence="3 4" key="1">
    <citation type="journal article" date="2017" name="Genome Announc.">
        <title>Genome sequence of the saprophytic ascomycete Epicoccum nigrum ICMP 19927 strain isolated from New Zealand.</title>
        <authorList>
            <person name="Fokin M."/>
            <person name="Fleetwood D."/>
            <person name="Weir B.S."/>
            <person name="Villas-Boas S.G."/>
        </authorList>
    </citation>
    <scope>NUCLEOTIDE SEQUENCE [LARGE SCALE GENOMIC DNA]</scope>
    <source>
        <strain evidence="3 4">ICMP 19927</strain>
    </source>
</reference>
<accession>A0A1Y2LNW5</accession>
<dbReference type="InParanoid" id="A0A1Y2LNW5"/>